<evidence type="ECO:0000256" key="1">
    <source>
        <dbReference type="ARBA" id="ARBA00008061"/>
    </source>
</evidence>
<dbReference type="GO" id="GO:0009313">
    <property type="term" value="P:oligosaccharide catabolic process"/>
    <property type="evidence" value="ECO:0007669"/>
    <property type="project" value="TreeGrafter"/>
</dbReference>
<dbReference type="InterPro" id="IPR017853">
    <property type="entry name" value="GH"/>
</dbReference>
<evidence type="ECO:0000313" key="5">
    <source>
        <dbReference type="EMBL" id="SDL63229.1"/>
    </source>
</evidence>
<name>A0A1G9LMH2_9ACTN</name>
<evidence type="ECO:0000256" key="2">
    <source>
        <dbReference type="ARBA" id="ARBA00022801"/>
    </source>
</evidence>
<dbReference type="OrthoDB" id="9043248at2"/>
<evidence type="ECO:0000313" key="6">
    <source>
        <dbReference type="Proteomes" id="UP000199475"/>
    </source>
</evidence>
<protein>
    <submittedName>
        <fullName evidence="5">Oligo-1,6-glucosidase</fullName>
    </submittedName>
</protein>
<dbReference type="InterPro" id="IPR045857">
    <property type="entry name" value="O16G_dom_2"/>
</dbReference>
<evidence type="ECO:0000256" key="3">
    <source>
        <dbReference type="ARBA" id="ARBA00023295"/>
    </source>
</evidence>
<gene>
    <name evidence="5" type="ORF">SAMN04488242_2187</name>
</gene>
<comment type="similarity">
    <text evidence="1">Belongs to the glycosyl hydrolase 13 family.</text>
</comment>
<dbReference type="CDD" id="cd11333">
    <property type="entry name" value="AmyAc_SI_OligoGlu_DGase"/>
    <property type="match status" value="1"/>
</dbReference>
<proteinExistence type="inferred from homology"/>
<dbReference type="InterPro" id="IPR006047">
    <property type="entry name" value="GH13_cat_dom"/>
</dbReference>
<dbReference type="GO" id="GO:0004556">
    <property type="term" value="F:alpha-amylase activity"/>
    <property type="evidence" value="ECO:0007669"/>
    <property type="project" value="TreeGrafter"/>
</dbReference>
<dbReference type="AlphaFoldDB" id="A0A1G9LMH2"/>
<dbReference type="EMBL" id="FNGP01000004">
    <property type="protein sequence ID" value="SDL63229.1"/>
    <property type="molecule type" value="Genomic_DNA"/>
</dbReference>
<dbReference type="Proteomes" id="UP000199475">
    <property type="component" value="Unassembled WGS sequence"/>
</dbReference>
<dbReference type="RefSeq" id="WP_093252036.1">
    <property type="nucleotide sequence ID" value="NZ_FNGP01000004.1"/>
</dbReference>
<dbReference type="STRING" id="686624.SAMN04488242_2187"/>
<evidence type="ECO:0000259" key="4">
    <source>
        <dbReference type="SMART" id="SM00642"/>
    </source>
</evidence>
<reference evidence="5 6" key="1">
    <citation type="submission" date="2016-10" db="EMBL/GenBank/DDBJ databases">
        <authorList>
            <person name="de Groot N.N."/>
        </authorList>
    </citation>
    <scope>NUCLEOTIDE SEQUENCE [LARGE SCALE GENOMIC DNA]</scope>
    <source>
        <strain evidence="5 6">CGMCC 1.9159</strain>
    </source>
</reference>
<dbReference type="Pfam" id="PF00128">
    <property type="entry name" value="Alpha-amylase"/>
    <property type="match status" value="1"/>
</dbReference>
<keyword evidence="2" id="KW-0378">Hydrolase</keyword>
<keyword evidence="6" id="KW-1185">Reference proteome</keyword>
<dbReference type="PANTHER" id="PTHR10357">
    <property type="entry name" value="ALPHA-AMYLASE FAMILY MEMBER"/>
    <property type="match status" value="1"/>
</dbReference>
<sequence length="628" mass="72047">MRKYSRQSRLSEIMDHPIGRDVVDKLILHTALPRWLPHVLGRLKLRTIDLLLRPITGGGFMDVMIGMVNQVTGEPSLEGPDEHPWWRSAVFYQVYPRSFADSDGDGLGDVRGIIGKLDYLSDLGVDCIWLSPIFDSPNKDMGYDIRDYKAVLPEMGTLDDVDELIAGCHERGMKIIMDLVVNHTSAEHEWFQKAIADPDGIYGGYYYLVAGTEDKPPTNWQSFFSGSTWRWIPEANLWALHLFDESQMDLNWNNTNVRREVAEIVQWWLARGIDGFRMDVINYISKPDYLPDGHPYVGELLEFTGIEHYLYGPRLDEFLAELRREGFTREDGSVAVMIGETPGIGVQAGRLLSGWSRKELDLIFNFDGLEPPGMTRWHDYVYDLNYLAKFWSNYNAKIGEGDWVSLFVENHDNTRMVSKVYPDAIHQPRTRVAVAKLIGTMQLTMRGTPFVYQGQELGAVNEPFDSLDELRDIESINRYASLREMGKTEEEVWNHMMVGSRDHSRTPIRWTEDQDDSNAWLPGHERTPGFSVEAQRENPDSVYSWYRDLIALRHEHTALSVGRLEVMHHEDDVFVYVRRDAASSWLVELNLGAKPRPRPPVRAQVTPVIGERGATMTPWEATVSRIRD</sequence>
<dbReference type="SUPFAM" id="SSF51445">
    <property type="entry name" value="(Trans)glycosidases"/>
    <property type="match status" value="1"/>
</dbReference>
<organism evidence="5 6">
    <name type="scientific">Tessaracoccus oleiagri</name>
    <dbReference type="NCBI Taxonomy" id="686624"/>
    <lineage>
        <taxon>Bacteria</taxon>
        <taxon>Bacillati</taxon>
        <taxon>Actinomycetota</taxon>
        <taxon>Actinomycetes</taxon>
        <taxon>Propionibacteriales</taxon>
        <taxon>Propionibacteriaceae</taxon>
        <taxon>Tessaracoccus</taxon>
    </lineage>
</organism>
<dbReference type="SMART" id="SM00642">
    <property type="entry name" value="Aamy"/>
    <property type="match status" value="1"/>
</dbReference>
<feature type="domain" description="Glycosyl hydrolase family 13 catalytic" evidence="4">
    <location>
        <begin position="93"/>
        <end position="505"/>
    </location>
</feature>
<dbReference type="PANTHER" id="PTHR10357:SF179">
    <property type="entry name" value="NEUTRAL AND BASIC AMINO ACID TRANSPORT PROTEIN RBAT"/>
    <property type="match status" value="1"/>
</dbReference>
<dbReference type="FunFam" id="3.20.20.80:FF:000064">
    <property type="entry name" value="Oligo-1,6-glucosidase"/>
    <property type="match status" value="1"/>
</dbReference>
<accession>A0A1G9LMH2</accession>
<keyword evidence="3" id="KW-0326">Glycosidase</keyword>
<dbReference type="Gene3D" id="3.20.20.80">
    <property type="entry name" value="Glycosidases"/>
    <property type="match status" value="1"/>
</dbReference>
<dbReference type="Gene3D" id="3.90.400.10">
    <property type="entry name" value="Oligo-1,6-glucosidase, Domain 2"/>
    <property type="match status" value="1"/>
</dbReference>